<keyword evidence="5 6" id="KW-0560">Oxidoreductase</keyword>
<evidence type="ECO:0000256" key="5">
    <source>
        <dbReference type="ARBA" id="ARBA00023002"/>
    </source>
</evidence>
<keyword evidence="3 6" id="KW-0274">FAD</keyword>
<dbReference type="InterPro" id="IPR020946">
    <property type="entry name" value="Flavin_mOase-like"/>
</dbReference>
<dbReference type="Proteomes" id="UP001472677">
    <property type="component" value="Unassembled WGS sequence"/>
</dbReference>
<gene>
    <name evidence="7" type="ORF">V6N12_041017</name>
</gene>
<keyword evidence="8" id="KW-1185">Reference proteome</keyword>
<proteinExistence type="inferred from homology"/>
<dbReference type="EMBL" id="JBBPBM010000020">
    <property type="protein sequence ID" value="KAK8552422.1"/>
    <property type="molecule type" value="Genomic_DNA"/>
</dbReference>
<keyword evidence="6" id="KW-0503">Monooxygenase</keyword>
<dbReference type="EC" id="1.-.-.-" evidence="6"/>
<evidence type="ECO:0000256" key="3">
    <source>
        <dbReference type="ARBA" id="ARBA00022827"/>
    </source>
</evidence>
<evidence type="ECO:0000256" key="1">
    <source>
        <dbReference type="ARBA" id="ARBA00009183"/>
    </source>
</evidence>
<sequence>MEKRVAIVGAGTSGLIACKYILEKGFDPIVFEAEDTIGGVWARTLDSTRLQHPQQVYQFSDFPWPSNVKETYPSHSQVMDYIQSYARHFGISSYIKFNSKVLSIDYVGEAHEEIESWHLWCGTGKPFGSKGNWHITVQDVKSSTIEVYKAEFVILCIGQFNGVPNMPSWPPNQGPQVFSGKVMHIMDYTAMNSSSAEELVRNKRVTVIGSGKSAMDLAAQCANINGTRYPCTMIRRTAPWVCPYNDSICEIGLGLLFLNRISELLNHKPGETFLLGVLATLLSPLRWGIYKIIEFYLRWKLPLKKHGMIPKYSFHQSVLSCQIAVTPENFFDRLEEGSIVIKDSQSFGFCREGLVLDEETMPLETDIVIFATGYKAELNFRNIFASPVFQQCIKGSPSALALYRRMIHPRIPRLAVIGYGGTLSHMATCEIRCQWVTKLLEESMELPCVEEMEKDVKLWEDYFKNYAIDKYSDRSCMVMVQLWYNDQLCRDMECEPRRKKGIIAELFEPYLAKDYAGLTAKQS</sequence>
<keyword evidence="4" id="KW-0521">NADP</keyword>
<dbReference type="PROSITE" id="PS51257">
    <property type="entry name" value="PROKAR_LIPOPROTEIN"/>
    <property type="match status" value="1"/>
</dbReference>
<dbReference type="InterPro" id="IPR050346">
    <property type="entry name" value="FMO-like"/>
</dbReference>
<evidence type="ECO:0000256" key="4">
    <source>
        <dbReference type="ARBA" id="ARBA00022857"/>
    </source>
</evidence>
<evidence type="ECO:0000256" key="2">
    <source>
        <dbReference type="ARBA" id="ARBA00022630"/>
    </source>
</evidence>
<comment type="similarity">
    <text evidence="1 6">Belongs to the FMO family.</text>
</comment>
<dbReference type="SUPFAM" id="SSF51905">
    <property type="entry name" value="FAD/NAD(P)-binding domain"/>
    <property type="match status" value="2"/>
</dbReference>
<dbReference type="InterPro" id="IPR036188">
    <property type="entry name" value="FAD/NAD-bd_sf"/>
</dbReference>
<comment type="caution">
    <text evidence="7">The sequence shown here is derived from an EMBL/GenBank/DDBJ whole genome shotgun (WGS) entry which is preliminary data.</text>
</comment>
<dbReference type="PANTHER" id="PTHR23023">
    <property type="entry name" value="DIMETHYLANILINE MONOOXYGENASE"/>
    <property type="match status" value="1"/>
</dbReference>
<comment type="cofactor">
    <cofactor evidence="6">
        <name>FAD</name>
        <dbReference type="ChEBI" id="CHEBI:57692"/>
    </cofactor>
</comment>
<dbReference type="PIRSF" id="PIRSF000332">
    <property type="entry name" value="FMO"/>
    <property type="match status" value="1"/>
</dbReference>
<dbReference type="Pfam" id="PF00743">
    <property type="entry name" value="FMO-like"/>
    <property type="match status" value="1"/>
</dbReference>
<organism evidence="7 8">
    <name type="scientific">Hibiscus sabdariffa</name>
    <name type="common">roselle</name>
    <dbReference type="NCBI Taxonomy" id="183260"/>
    <lineage>
        <taxon>Eukaryota</taxon>
        <taxon>Viridiplantae</taxon>
        <taxon>Streptophyta</taxon>
        <taxon>Embryophyta</taxon>
        <taxon>Tracheophyta</taxon>
        <taxon>Spermatophyta</taxon>
        <taxon>Magnoliopsida</taxon>
        <taxon>eudicotyledons</taxon>
        <taxon>Gunneridae</taxon>
        <taxon>Pentapetalae</taxon>
        <taxon>rosids</taxon>
        <taxon>malvids</taxon>
        <taxon>Malvales</taxon>
        <taxon>Malvaceae</taxon>
        <taxon>Malvoideae</taxon>
        <taxon>Hibiscus</taxon>
    </lineage>
</organism>
<evidence type="ECO:0000313" key="7">
    <source>
        <dbReference type="EMBL" id="KAK8552422.1"/>
    </source>
</evidence>
<evidence type="ECO:0000256" key="6">
    <source>
        <dbReference type="RuleBase" id="RU361177"/>
    </source>
</evidence>
<dbReference type="Gene3D" id="3.50.50.60">
    <property type="entry name" value="FAD/NAD(P)-binding domain"/>
    <property type="match status" value="2"/>
</dbReference>
<name>A0ABR2E5C9_9ROSI</name>
<reference evidence="7 8" key="1">
    <citation type="journal article" date="2024" name="G3 (Bethesda)">
        <title>Genome assembly of Hibiscus sabdariffa L. provides insights into metabolisms of medicinal natural products.</title>
        <authorList>
            <person name="Kim T."/>
        </authorList>
    </citation>
    <scope>NUCLEOTIDE SEQUENCE [LARGE SCALE GENOMIC DNA]</scope>
    <source>
        <strain evidence="7">TK-2024</strain>
        <tissue evidence="7">Old leaves</tissue>
    </source>
</reference>
<accession>A0ABR2E5C9</accession>
<protein>
    <recommendedName>
        <fullName evidence="6">Flavin-containing monooxygenase</fullName>
        <ecNumber evidence="6">1.-.-.-</ecNumber>
    </recommendedName>
</protein>
<evidence type="ECO:0000313" key="8">
    <source>
        <dbReference type="Proteomes" id="UP001472677"/>
    </source>
</evidence>
<dbReference type="InterPro" id="IPR000960">
    <property type="entry name" value="Flavin_mOase"/>
</dbReference>
<keyword evidence="2 6" id="KW-0285">Flavoprotein</keyword>